<feature type="domain" description="Fe-S hydro-lyase tartrate dehydratase beta-type catalytic" evidence="3">
    <location>
        <begin position="2"/>
        <end position="161"/>
    </location>
</feature>
<dbReference type="Gene3D" id="3.20.130.10">
    <property type="entry name" value="Fe-S hydro-lyase, tartrate dehydratase beta-type, catalytic domain"/>
    <property type="match status" value="1"/>
</dbReference>
<dbReference type="NCBIfam" id="TIGR00723">
    <property type="entry name" value="ttdB_fumA_fumB"/>
    <property type="match status" value="1"/>
</dbReference>
<dbReference type="KEGG" id="kpf:IX53_06940"/>
<dbReference type="AlphaFoldDB" id="A0A0G2Z7S0"/>
<reference evidence="4 5" key="1">
    <citation type="submission" date="2015-04" db="EMBL/GenBank/DDBJ databases">
        <title>Complete Genome Sequence of Kosmotoga pacifica SLHLJ1.</title>
        <authorList>
            <person name="Jiang L.J."/>
            <person name="Shao Z.Z."/>
            <person name="Jebbar M."/>
        </authorList>
    </citation>
    <scope>NUCLEOTIDE SEQUENCE [LARGE SCALE GENOMIC DNA]</scope>
    <source>
        <strain evidence="4 5">SLHLJ1</strain>
    </source>
</reference>
<keyword evidence="5" id="KW-1185">Reference proteome</keyword>
<dbReference type="Proteomes" id="UP000035159">
    <property type="component" value="Chromosome"/>
</dbReference>
<evidence type="ECO:0000259" key="3">
    <source>
        <dbReference type="Pfam" id="PF05683"/>
    </source>
</evidence>
<evidence type="ECO:0000313" key="4">
    <source>
        <dbReference type="EMBL" id="AKI97597.1"/>
    </source>
</evidence>
<dbReference type="PANTHER" id="PTHR43351">
    <property type="entry name" value="L(+)-TARTRATE DEHYDRATASE SUBUNIT BETA"/>
    <property type="match status" value="1"/>
</dbReference>
<dbReference type="Pfam" id="PF05683">
    <property type="entry name" value="Fumerase_C"/>
    <property type="match status" value="1"/>
</dbReference>
<dbReference type="SUPFAM" id="SSF117457">
    <property type="entry name" value="FumA C-terminal domain-like"/>
    <property type="match status" value="1"/>
</dbReference>
<evidence type="ECO:0000313" key="5">
    <source>
        <dbReference type="Proteomes" id="UP000035159"/>
    </source>
</evidence>
<gene>
    <name evidence="4" type="ORF">IX53_06940</name>
</gene>
<dbReference type="OrthoDB" id="9798978at2"/>
<sequence length="161" mass="17398">MKITELKAGEEISYSGELIVMRDAAQKKIERLLSEGLSLPFSLEGKIVFYAGPAKAPEGLAIGAIGPTTSSRMDIYLEMLLKLGVMATIGKGRRAEFVKELCKKYFSVYFVAPSGTAAALSKRVLSAEMLAFTELGPEAVYKLVVKDFPLLVAIDSRGTSI</sequence>
<dbReference type="PANTHER" id="PTHR43351:SF2">
    <property type="entry name" value="L(+)-TARTRATE DEHYDRATASE SUBUNIT BETA-RELATED"/>
    <property type="match status" value="1"/>
</dbReference>
<dbReference type="PATRIC" id="fig|1330330.3.peg.1406"/>
<proteinExistence type="inferred from homology"/>
<dbReference type="RefSeq" id="WP_047754732.1">
    <property type="nucleotide sequence ID" value="NZ_CAJUHA010000017.1"/>
</dbReference>
<dbReference type="GO" id="GO:0016836">
    <property type="term" value="F:hydro-lyase activity"/>
    <property type="evidence" value="ECO:0007669"/>
    <property type="project" value="InterPro"/>
</dbReference>
<name>A0A0G2Z7S0_9BACT</name>
<dbReference type="InterPro" id="IPR004647">
    <property type="entry name" value="Fe-S_hydro-lyase_TtdB-typ_cat"/>
</dbReference>
<dbReference type="STRING" id="1330330.IX53_06940"/>
<dbReference type="InterPro" id="IPR036660">
    <property type="entry name" value="Fe-S_hydroAse_TtdB_cat_sf"/>
</dbReference>
<evidence type="ECO:0000256" key="1">
    <source>
        <dbReference type="ARBA" id="ARBA00008876"/>
    </source>
</evidence>
<keyword evidence="2" id="KW-0456">Lyase</keyword>
<evidence type="ECO:0000256" key="2">
    <source>
        <dbReference type="ARBA" id="ARBA00023239"/>
    </source>
</evidence>
<dbReference type="EMBL" id="CP011232">
    <property type="protein sequence ID" value="AKI97597.1"/>
    <property type="molecule type" value="Genomic_DNA"/>
</dbReference>
<accession>A0A0G2Z7S0</accession>
<comment type="similarity">
    <text evidence="1">Belongs to the class-I fumarase family.</text>
</comment>
<organism evidence="4 5">
    <name type="scientific">Kosmotoga pacifica</name>
    <dbReference type="NCBI Taxonomy" id="1330330"/>
    <lineage>
        <taxon>Bacteria</taxon>
        <taxon>Thermotogati</taxon>
        <taxon>Thermotogota</taxon>
        <taxon>Thermotogae</taxon>
        <taxon>Kosmotogales</taxon>
        <taxon>Kosmotogaceae</taxon>
        <taxon>Kosmotoga</taxon>
    </lineage>
</organism>
<protein>
    <submittedName>
        <fullName evidence="4">Fumarate hydratase</fullName>
    </submittedName>
</protein>